<name>A0A0F5FL83_9HYPH</name>
<protein>
    <recommendedName>
        <fullName evidence="1">FAD-binding PCMH-type domain-containing protein</fullName>
    </recommendedName>
</protein>
<dbReference type="Gene3D" id="3.40.50.720">
    <property type="entry name" value="NAD(P)-binding Rossmann-like Domain"/>
    <property type="match status" value="1"/>
</dbReference>
<sequence>MGAGGGIGRQLLASFAANHAVSAVYRTLPQRPSAQATSIRFDDADGLAAAVSEAEVVVHAALNTKAKGKDFLPANRAVTERLLSLVDASTCRLFVYFSSQVVYSALDPVEHPLQGENAELKDRPGLDAYTRLKLVEEQRIIAACREKGIGYLIVRPTVVMGPNMQWSSGIVAAMRIAPVGLKARTINLIHVQDLSAQLLALIERGVSDEIVNLADLDVQSDDYFRHAAALAKRPILLAPNWLAGLLGKAIPSTLWFLSHDVRVDTQKVRRLSGVVTRRQLADFFEPPARIVDVRSLDMVQDVVRSGRPYHAIGLGYFLWFNDRLGSDQLVMEHYAGIVGMDGDALTVKSGTTLRVILDYLGPKAMTLGTLPEFIDISAGACFFAEVHGSSADCISIYDLITAIRYVDRDGNEQRSERDDAAWDRLREGNGIVVTEVTFRCQPNYRLANVIEWHPDSDLERYVEGGYRANLSTTVHWYPRSREMMVYNVNPVADGGRKDRTPFAPMRGSPAAIQKLLLVLRLRGRLRIVGWSEQVLAPWTGMPAKRLVGKFFRDTRRRVRNMELCVPDDCAVSFIARLREKLPEMGLTPGQGVGVRFTRQPSTGKGYVWVEMTSRNVEQMHALIGMAEASCGGRFWLHRGKYVPSWIGVEHLFIPRSVGAGADPQTVAL</sequence>
<dbReference type="InterPro" id="IPR050177">
    <property type="entry name" value="Lipid_A_modif_metabolic_enz"/>
</dbReference>
<dbReference type="Proteomes" id="UP000033649">
    <property type="component" value="Unassembled WGS sequence"/>
</dbReference>
<comment type="caution">
    <text evidence="2">The sequence shown here is derived from an EMBL/GenBank/DDBJ whole genome shotgun (WGS) entry which is preliminary data.</text>
</comment>
<keyword evidence="3" id="KW-1185">Reference proteome</keyword>
<dbReference type="Pfam" id="PF01370">
    <property type="entry name" value="Epimerase"/>
    <property type="match status" value="1"/>
</dbReference>
<proteinExistence type="predicted"/>
<dbReference type="InterPro" id="IPR016166">
    <property type="entry name" value="FAD-bd_PCMH"/>
</dbReference>
<dbReference type="InterPro" id="IPR036318">
    <property type="entry name" value="FAD-bd_PCMH-like_sf"/>
</dbReference>
<dbReference type="STRING" id="429727.VE26_05070"/>
<dbReference type="PANTHER" id="PTHR43245">
    <property type="entry name" value="BIFUNCTIONAL POLYMYXIN RESISTANCE PROTEIN ARNA"/>
    <property type="match status" value="1"/>
</dbReference>
<accession>A0A0F5FL83</accession>
<feature type="domain" description="FAD-binding PCMH-type" evidence="1">
    <location>
        <begin position="283"/>
        <end position="443"/>
    </location>
</feature>
<dbReference type="PROSITE" id="PS51387">
    <property type="entry name" value="FAD_PCMH"/>
    <property type="match status" value="1"/>
</dbReference>
<evidence type="ECO:0000313" key="2">
    <source>
        <dbReference type="EMBL" id="KKB09330.1"/>
    </source>
</evidence>
<dbReference type="EMBL" id="JZEY01000054">
    <property type="protein sequence ID" value="KKB09330.1"/>
    <property type="molecule type" value="Genomic_DNA"/>
</dbReference>
<dbReference type="Gene3D" id="3.30.465.10">
    <property type="match status" value="1"/>
</dbReference>
<reference evidence="2 3" key="1">
    <citation type="submission" date="2015-03" db="EMBL/GenBank/DDBJ databases">
        <authorList>
            <person name="Hassan Y."/>
            <person name="Lepp D."/>
            <person name="Li X.-Z."/>
            <person name="Zhou T."/>
        </authorList>
    </citation>
    <scope>NUCLEOTIDE SEQUENCE [LARGE SCALE GENOMIC DNA]</scope>
    <source>
        <strain evidence="2 3">IPL18</strain>
    </source>
</reference>
<organism evidence="2 3">
    <name type="scientific">Devosia chinhatensis</name>
    <dbReference type="NCBI Taxonomy" id="429727"/>
    <lineage>
        <taxon>Bacteria</taxon>
        <taxon>Pseudomonadati</taxon>
        <taxon>Pseudomonadota</taxon>
        <taxon>Alphaproteobacteria</taxon>
        <taxon>Hyphomicrobiales</taxon>
        <taxon>Devosiaceae</taxon>
        <taxon>Devosia</taxon>
    </lineage>
</organism>
<dbReference type="InterPro" id="IPR001509">
    <property type="entry name" value="Epimerase_deHydtase"/>
</dbReference>
<dbReference type="PATRIC" id="fig|429727.3.peg.1052"/>
<dbReference type="InterPro" id="IPR036291">
    <property type="entry name" value="NAD(P)-bd_dom_sf"/>
</dbReference>
<dbReference type="AlphaFoldDB" id="A0A0F5FL83"/>
<dbReference type="InterPro" id="IPR016169">
    <property type="entry name" value="FAD-bd_PCMH_sub2"/>
</dbReference>
<dbReference type="SUPFAM" id="SSF51735">
    <property type="entry name" value="NAD(P)-binding Rossmann-fold domains"/>
    <property type="match status" value="1"/>
</dbReference>
<evidence type="ECO:0000259" key="1">
    <source>
        <dbReference type="PROSITE" id="PS51387"/>
    </source>
</evidence>
<dbReference type="GO" id="GO:0071949">
    <property type="term" value="F:FAD binding"/>
    <property type="evidence" value="ECO:0007669"/>
    <property type="project" value="InterPro"/>
</dbReference>
<gene>
    <name evidence="2" type="ORF">VE26_05070</name>
</gene>
<evidence type="ECO:0000313" key="3">
    <source>
        <dbReference type="Proteomes" id="UP000033649"/>
    </source>
</evidence>
<dbReference type="SUPFAM" id="SSF56176">
    <property type="entry name" value="FAD-binding/transporter-associated domain-like"/>
    <property type="match status" value="1"/>
</dbReference>